<evidence type="ECO:0000313" key="3">
    <source>
        <dbReference type="Proteomes" id="UP000184123"/>
    </source>
</evidence>
<evidence type="ECO:0000259" key="1">
    <source>
        <dbReference type="Pfam" id="PF24719"/>
    </source>
</evidence>
<gene>
    <name evidence="2" type="ORF">SAMN05660971_04437</name>
</gene>
<evidence type="ECO:0000313" key="2">
    <source>
        <dbReference type="EMBL" id="SHM97695.1"/>
    </source>
</evidence>
<dbReference type="Pfam" id="PF24719">
    <property type="entry name" value="Imm33-like"/>
    <property type="match status" value="1"/>
</dbReference>
<proteinExistence type="predicted"/>
<dbReference type="AlphaFoldDB" id="A0A1M7N2D7"/>
<reference evidence="2 3" key="1">
    <citation type="submission" date="2016-11" db="EMBL/GenBank/DDBJ databases">
        <authorList>
            <person name="Jaros S."/>
            <person name="Januszkiewicz K."/>
            <person name="Wedrychowicz H."/>
        </authorList>
    </citation>
    <scope>NUCLEOTIDE SEQUENCE [LARGE SCALE GENOMIC DNA]</scope>
    <source>
        <strain evidence="2 3">DSM 4740</strain>
    </source>
</reference>
<sequence length="101" mass="11407">MLSLMFGYVRLTDMPLFQRHHMKGVERVNLQDEQQEVCKRTGSEVIFPSLGDIAGVAIHTAKESPIYGVREDPENGSSGWYIWAGEYSDAADFFKPLGRKV</sequence>
<dbReference type="InterPro" id="IPR056509">
    <property type="entry name" value="Imm33-like"/>
</dbReference>
<dbReference type="Proteomes" id="UP000184123">
    <property type="component" value="Unassembled WGS sequence"/>
</dbReference>
<name>A0A1M7N2D7_9GAMM</name>
<dbReference type="OrthoDB" id="7063432at2"/>
<accession>A0A1M7N2D7</accession>
<dbReference type="EMBL" id="FRCA01000027">
    <property type="protein sequence ID" value="SHM97695.1"/>
    <property type="molecule type" value="Genomic_DNA"/>
</dbReference>
<protein>
    <recommendedName>
        <fullName evidence="1">Imm33-like domain-containing protein</fullName>
    </recommendedName>
</protein>
<feature type="domain" description="Imm33-like" evidence="1">
    <location>
        <begin position="33"/>
        <end position="97"/>
    </location>
</feature>
<organism evidence="2 3">
    <name type="scientific">Halomonas cupida</name>
    <dbReference type="NCBI Taxonomy" id="44933"/>
    <lineage>
        <taxon>Bacteria</taxon>
        <taxon>Pseudomonadati</taxon>
        <taxon>Pseudomonadota</taxon>
        <taxon>Gammaproteobacteria</taxon>
        <taxon>Oceanospirillales</taxon>
        <taxon>Halomonadaceae</taxon>
        <taxon>Halomonas</taxon>
    </lineage>
</organism>
<dbReference type="RefSeq" id="WP_143166436.1">
    <property type="nucleotide sequence ID" value="NZ_CP094345.1"/>
</dbReference>